<dbReference type="InterPro" id="IPR015392">
    <property type="entry name" value="TehB/YeaR-like_dom"/>
</dbReference>
<dbReference type="InterPro" id="IPR004537">
    <property type="entry name" value="Tellurite-R_MeTrfase_TehB"/>
</dbReference>
<dbReference type="NCBIfam" id="NF008405">
    <property type="entry name" value="PRK11207.1"/>
    <property type="match status" value="1"/>
</dbReference>
<sequence length="291" mass="33043">MVNTKTLLPYKTMPVWTAQSIPKAFLEKHNTKEGTWAKLTILSGSLVFYQLSPDGEEISRHIFDASSDIPFVDPQVWHKVSPNSPDLSCYLTFYCQKEDYFHKKYGLTRTHSEVIASAPLLSEKSNILDLGCGQGRNSLYLSLLGHQVTSVDSNGQSLVALENMALEEELPYNIKRYDINTAAIEGHYDFILSTVVFMFLNPDCISDIILQMQSHTQIGGYNLIVSAMDTAENPCPLPFPFTFKEGQLKSYYNDWEIIKYNENLGELHRVDENGNRLKLQFATLLARKLRS</sequence>
<evidence type="ECO:0000313" key="3">
    <source>
        <dbReference type="EMBL" id="KLJ31563.1"/>
    </source>
</evidence>
<dbReference type="InterPro" id="IPR029063">
    <property type="entry name" value="SAM-dependent_MTases_sf"/>
</dbReference>
<protein>
    <submittedName>
        <fullName evidence="3">Tellurite resistance protein TehB</fullName>
    </submittedName>
</protein>
<reference evidence="3 4" key="1">
    <citation type="journal article" date="2015" name="PLoS ONE">
        <title>Genomic analysis reveals the molecular basis for capsule loss in the group B streptococcus population.</title>
        <authorList>
            <consortium name="DEVANI Consortium"/>
            <person name="Rosini R."/>
            <person name="Campisi E."/>
            <person name="De Chiara M."/>
            <person name="Tettelin H."/>
            <person name="Rinaudo D."/>
            <person name="Toniolo C."/>
            <person name="Metruccio M."/>
            <person name="Guidotti S."/>
            <person name="Sorensen U.B."/>
            <person name="Kilian M."/>
            <person name="Ramirez M."/>
            <person name="Janulczyk R."/>
            <person name="Donati C."/>
            <person name="Grandi G."/>
            <person name="Margarit I."/>
        </authorList>
    </citation>
    <scope>NUCLEOTIDE SEQUENCE [LARGE SCALE GENOMIC DNA]</scope>
    <source>
        <strain evidence="3 4">ES-PW-063</strain>
    </source>
</reference>
<evidence type="ECO:0000259" key="1">
    <source>
        <dbReference type="Pfam" id="PF03848"/>
    </source>
</evidence>
<dbReference type="OMA" id="IQENYDF"/>
<dbReference type="GO" id="GO:0008757">
    <property type="term" value="F:S-adenosylmethionine-dependent methyltransferase activity"/>
    <property type="evidence" value="ECO:0007669"/>
    <property type="project" value="InterPro"/>
</dbReference>
<dbReference type="AlphaFoldDB" id="A0A076ZCE3"/>
<dbReference type="InterPro" id="IPR015985">
    <property type="entry name" value="TehB-like_dom"/>
</dbReference>
<dbReference type="EMBL" id="LCVB01000008">
    <property type="protein sequence ID" value="KLJ31563.1"/>
    <property type="molecule type" value="Genomic_DNA"/>
</dbReference>
<dbReference type="GO" id="GO:0046690">
    <property type="term" value="P:response to tellurium ion"/>
    <property type="evidence" value="ECO:0007669"/>
    <property type="project" value="InterPro"/>
</dbReference>
<organism evidence="3 4">
    <name type="scientific">Streptococcus agalactiae</name>
    <dbReference type="NCBI Taxonomy" id="1311"/>
    <lineage>
        <taxon>Bacteria</taxon>
        <taxon>Bacillati</taxon>
        <taxon>Bacillota</taxon>
        <taxon>Bacilli</taxon>
        <taxon>Lactobacillales</taxon>
        <taxon>Streptococcaceae</taxon>
        <taxon>Streptococcus</taxon>
    </lineage>
</organism>
<dbReference type="SUPFAM" id="SSF51197">
    <property type="entry name" value="Clavaminate synthase-like"/>
    <property type="match status" value="1"/>
</dbReference>
<accession>A0A076ZCE3</accession>
<dbReference type="Proteomes" id="UP000035174">
    <property type="component" value="Unassembled WGS sequence"/>
</dbReference>
<feature type="domain" description="Tellurite resistance methyltransferase TehB-like" evidence="1">
    <location>
        <begin position="93"/>
        <end position="285"/>
    </location>
</feature>
<proteinExistence type="predicted"/>
<dbReference type="Pfam" id="PF09313">
    <property type="entry name" value="TehB-like"/>
    <property type="match status" value="1"/>
</dbReference>
<name>A0A076ZCE3_STRAG</name>
<comment type="caution">
    <text evidence="3">The sequence shown here is derived from an EMBL/GenBank/DDBJ whole genome shotgun (WGS) entry which is preliminary data.</text>
</comment>
<dbReference type="InterPro" id="IPR014710">
    <property type="entry name" value="RmlC-like_jellyroll"/>
</dbReference>
<feature type="domain" description="TehB/YeaR-like" evidence="2">
    <location>
        <begin position="11"/>
        <end position="91"/>
    </location>
</feature>
<dbReference type="CDD" id="cd02440">
    <property type="entry name" value="AdoMet_MTases"/>
    <property type="match status" value="1"/>
</dbReference>
<dbReference type="NCBIfam" id="TIGR00477">
    <property type="entry name" value="tehB"/>
    <property type="match status" value="1"/>
</dbReference>
<gene>
    <name evidence="3" type="ORF">WA45_00640</name>
</gene>
<evidence type="ECO:0000259" key="2">
    <source>
        <dbReference type="Pfam" id="PF09313"/>
    </source>
</evidence>
<evidence type="ECO:0000313" key="4">
    <source>
        <dbReference type="Proteomes" id="UP000035174"/>
    </source>
</evidence>
<dbReference type="SUPFAM" id="SSF53335">
    <property type="entry name" value="S-adenosyl-L-methionine-dependent methyltransferases"/>
    <property type="match status" value="1"/>
</dbReference>
<dbReference type="PIRSF" id="PIRSF005215">
    <property type="entry name" value="TehB"/>
    <property type="match status" value="1"/>
</dbReference>
<dbReference type="Pfam" id="PF03848">
    <property type="entry name" value="TehB"/>
    <property type="match status" value="1"/>
</dbReference>
<dbReference type="Gene3D" id="3.40.50.150">
    <property type="entry name" value="Vaccinia Virus protein VP39"/>
    <property type="match status" value="1"/>
</dbReference>
<dbReference type="InterPro" id="IPR014431">
    <property type="entry name" value="Tellurite-R_TehB-2"/>
</dbReference>
<dbReference type="NCBIfam" id="NF008992">
    <property type="entry name" value="PRK12335.1"/>
    <property type="match status" value="1"/>
</dbReference>
<dbReference type="RefSeq" id="WP_000248364.1">
    <property type="nucleotide sequence ID" value="NZ_AP018935.1"/>
</dbReference>
<dbReference type="GO" id="GO:0005737">
    <property type="term" value="C:cytoplasm"/>
    <property type="evidence" value="ECO:0007669"/>
    <property type="project" value="InterPro"/>
</dbReference>
<dbReference type="Gene3D" id="2.60.120.10">
    <property type="entry name" value="Jelly Rolls"/>
    <property type="match status" value="1"/>
</dbReference>